<organism evidence="3 4">
    <name type="scientific">Comamonas terrae</name>
    <dbReference type="NCBI Taxonomy" id="673548"/>
    <lineage>
        <taxon>Bacteria</taxon>
        <taxon>Pseudomonadati</taxon>
        <taxon>Pseudomonadota</taxon>
        <taxon>Betaproteobacteria</taxon>
        <taxon>Burkholderiales</taxon>
        <taxon>Comamonadaceae</taxon>
        <taxon>Comamonas</taxon>
    </lineage>
</organism>
<dbReference type="EMBL" id="JBHUMV010000012">
    <property type="protein sequence ID" value="MFD2756560.1"/>
    <property type="molecule type" value="Genomic_DNA"/>
</dbReference>
<evidence type="ECO:0000256" key="1">
    <source>
        <dbReference type="SAM" id="MobiDB-lite"/>
    </source>
</evidence>
<reference evidence="4" key="1">
    <citation type="journal article" date="2019" name="Int. J. Syst. Evol. Microbiol.">
        <title>The Global Catalogue of Microorganisms (GCM) 10K type strain sequencing project: providing services to taxonomists for standard genome sequencing and annotation.</title>
        <authorList>
            <consortium name="The Broad Institute Genomics Platform"/>
            <consortium name="The Broad Institute Genome Sequencing Center for Infectious Disease"/>
            <person name="Wu L."/>
            <person name="Ma J."/>
        </authorList>
    </citation>
    <scope>NUCLEOTIDE SEQUENCE [LARGE SCALE GENOMIC DNA]</scope>
    <source>
        <strain evidence="4">TISTR 1906</strain>
    </source>
</reference>
<evidence type="ECO:0000313" key="3">
    <source>
        <dbReference type="EMBL" id="MFD2756560.1"/>
    </source>
</evidence>
<name>A0ABW5UTH5_9BURK</name>
<feature type="region of interest" description="Disordered" evidence="1">
    <location>
        <begin position="35"/>
        <end position="64"/>
    </location>
</feature>
<keyword evidence="4" id="KW-1185">Reference proteome</keyword>
<protein>
    <submittedName>
        <fullName evidence="3">Uncharacterized protein</fullName>
    </submittedName>
</protein>
<dbReference type="RefSeq" id="WP_245633411.1">
    <property type="nucleotide sequence ID" value="NZ_BCNT01000013.1"/>
</dbReference>
<dbReference type="Proteomes" id="UP001597463">
    <property type="component" value="Unassembled WGS sequence"/>
</dbReference>
<keyword evidence="2" id="KW-0812">Transmembrane</keyword>
<accession>A0ABW5UTH5</accession>
<evidence type="ECO:0000256" key="2">
    <source>
        <dbReference type="SAM" id="Phobius"/>
    </source>
</evidence>
<proteinExistence type="predicted"/>
<comment type="caution">
    <text evidence="3">The sequence shown here is derived from an EMBL/GenBank/DDBJ whole genome shotgun (WGS) entry which is preliminary data.</text>
</comment>
<feature type="transmembrane region" description="Helical" evidence="2">
    <location>
        <begin position="66"/>
        <end position="87"/>
    </location>
</feature>
<feature type="compositionally biased region" description="Polar residues" evidence="1">
    <location>
        <begin position="44"/>
        <end position="63"/>
    </location>
</feature>
<keyword evidence="2" id="KW-0472">Membrane</keyword>
<keyword evidence="2" id="KW-1133">Transmembrane helix</keyword>
<evidence type="ECO:0000313" key="4">
    <source>
        <dbReference type="Proteomes" id="UP001597463"/>
    </source>
</evidence>
<gene>
    <name evidence="3" type="ORF">ACFSW6_21015</name>
</gene>
<sequence>MPALATQARRIRHPRAYTAGDLTPLNPGLRHAQIIGGTRKSMTDPKTSNASEKSTEGQRSSPGNRLVPWLIGLPVGIFGVLMLVGSLMDDPESKQRWVEGETVKLCWKQIQKPEAERKTHEFNSRADCEQLEFAYKSKYQANP</sequence>